<evidence type="ECO:0000313" key="3">
    <source>
        <dbReference type="EMBL" id="HCO26158.1"/>
    </source>
</evidence>
<dbReference type="Pfam" id="PF07587">
    <property type="entry name" value="PSD1"/>
    <property type="match status" value="1"/>
</dbReference>
<evidence type="ECO:0000256" key="1">
    <source>
        <dbReference type="SAM" id="Coils"/>
    </source>
</evidence>
<reference evidence="3 4" key="1">
    <citation type="journal article" date="2018" name="Nat. Biotechnol.">
        <title>A standardized bacterial taxonomy based on genome phylogeny substantially revises the tree of life.</title>
        <authorList>
            <person name="Parks D.H."/>
            <person name="Chuvochina M."/>
            <person name="Waite D.W."/>
            <person name="Rinke C."/>
            <person name="Skarshewski A."/>
            <person name="Chaumeil P.A."/>
            <person name="Hugenholtz P."/>
        </authorList>
    </citation>
    <scope>NUCLEOTIDE SEQUENCE [LARGE SCALE GENOMIC DNA]</scope>
    <source>
        <strain evidence="3">UBA9375</strain>
    </source>
</reference>
<feature type="non-terminal residue" evidence="3">
    <location>
        <position position="1"/>
    </location>
</feature>
<evidence type="ECO:0000259" key="2">
    <source>
        <dbReference type="Pfam" id="PF07587"/>
    </source>
</evidence>
<gene>
    <name evidence="3" type="ORF">DIT97_25205</name>
</gene>
<proteinExistence type="predicted"/>
<name>A0A3D3RDH8_9PLAN</name>
<dbReference type="PANTHER" id="PTHR35889">
    <property type="entry name" value="CYCLOINULO-OLIGOSACCHARIDE FRUCTANOTRANSFERASE-RELATED"/>
    <property type="match status" value="1"/>
</dbReference>
<dbReference type="PANTHER" id="PTHR35889:SF3">
    <property type="entry name" value="F-BOX DOMAIN-CONTAINING PROTEIN"/>
    <property type="match status" value="1"/>
</dbReference>
<feature type="domain" description="DUF1553" evidence="2">
    <location>
        <begin position="153"/>
        <end position="206"/>
    </location>
</feature>
<dbReference type="AlphaFoldDB" id="A0A3D3RDH8"/>
<dbReference type="EMBL" id="DQAY01000150">
    <property type="protein sequence ID" value="HCO26158.1"/>
    <property type="molecule type" value="Genomic_DNA"/>
</dbReference>
<evidence type="ECO:0000313" key="4">
    <source>
        <dbReference type="Proteomes" id="UP000263642"/>
    </source>
</evidence>
<comment type="caution">
    <text evidence="3">The sequence shown here is derived from an EMBL/GenBank/DDBJ whole genome shotgun (WGS) entry which is preliminary data.</text>
</comment>
<protein>
    <recommendedName>
        <fullName evidence="2">DUF1553 domain-containing protein</fullName>
    </recommendedName>
</protein>
<feature type="coiled-coil region" evidence="1">
    <location>
        <begin position="56"/>
        <end position="90"/>
    </location>
</feature>
<feature type="non-terminal residue" evidence="3">
    <location>
        <position position="206"/>
    </location>
</feature>
<keyword evidence="1" id="KW-0175">Coiled coil</keyword>
<sequence length="206" mass="23672">QRDYYRVVAIFKGAYDEYDWMTPQPFSNQWKRARSRLMTVIPQQEQTAIDAHNAPLEKQIAEIEAKLKDKKLAKDQKKSLEKQLKECKSSLKTPPMIRALWDRGRPSPTYIYRRGDENQPTRLVQPGPPSAIADGISPYHVEPVQQTSFKTGRRLAFARWLTQPDHPLTSRVIVNRIWNKHFGTGIVESLDNFGALGTPPSHPELL</sequence>
<organism evidence="3 4">
    <name type="scientific">Gimesia maris</name>
    <dbReference type="NCBI Taxonomy" id="122"/>
    <lineage>
        <taxon>Bacteria</taxon>
        <taxon>Pseudomonadati</taxon>
        <taxon>Planctomycetota</taxon>
        <taxon>Planctomycetia</taxon>
        <taxon>Planctomycetales</taxon>
        <taxon>Planctomycetaceae</taxon>
        <taxon>Gimesia</taxon>
    </lineage>
</organism>
<dbReference type="InterPro" id="IPR022655">
    <property type="entry name" value="DUF1553"/>
</dbReference>
<dbReference type="Proteomes" id="UP000263642">
    <property type="component" value="Unassembled WGS sequence"/>
</dbReference>
<accession>A0A3D3RDH8</accession>